<reference evidence="12 13" key="1">
    <citation type="journal article" date="2018" name="MBio">
        <title>Comparative Genomics Reveals the Core Gene Toolbox for the Fungus-Insect Symbiosis.</title>
        <authorList>
            <person name="Wang Y."/>
            <person name="Stata M."/>
            <person name="Wang W."/>
            <person name="Stajich J.E."/>
            <person name="White M.M."/>
            <person name="Moncalvo J.M."/>
        </authorList>
    </citation>
    <scope>NUCLEOTIDE SEQUENCE [LARGE SCALE GENOMIC DNA]</scope>
    <source>
        <strain evidence="12 13">AUS-77-4</strain>
    </source>
</reference>
<dbReference type="SUPFAM" id="SSF52943">
    <property type="entry name" value="ATP synthase (F1-ATPase), gamma subunit"/>
    <property type="match status" value="1"/>
</dbReference>
<evidence type="ECO:0000256" key="7">
    <source>
        <dbReference type="ARBA" id="ARBA00023128"/>
    </source>
</evidence>
<dbReference type="Gene3D" id="1.10.287.80">
    <property type="entry name" value="ATP synthase, gamma subunit, helix hairpin domain"/>
    <property type="match status" value="1"/>
</dbReference>
<evidence type="ECO:0000256" key="11">
    <source>
        <dbReference type="RuleBase" id="RU004001"/>
    </source>
</evidence>
<comment type="subunit">
    <text evidence="11">F-type ATPases have 2 components, CF(1) - the catalytic core - and CF(0) - the membrane proton channel. CF(1) and CF(0) have multiple subunits.</text>
</comment>
<dbReference type="InterPro" id="IPR000131">
    <property type="entry name" value="ATP_synth_F1_gsu"/>
</dbReference>
<sequence>MISNLNLASKRLQPLAKSAIAINQAQQTRNMATLKETQLRLKSITNISKITNSMKMIASTKTARAQRAMEASRQNGIIAAETAKISQVQESEDAKKLIIISSSDKGLCGGIHSSVSKFTRRRLADFPEEKVIIIGDKSKVQIQRVFPQNVLAHFNQVGRAVPSFEESCAIASTILEDPEFKFDVADIVYNKFVSPISYEAQVLPSYDIGQIVQAPNFSIYEVPDGVLENYNEFLFANNIHWAIVEGHASEMSAKRTAMDNATNNAKDLIGKLTLVYNRGRQAVITNQLIEVITGASAL</sequence>
<keyword evidence="13" id="KW-1185">Reference proteome</keyword>
<dbReference type="PANTHER" id="PTHR11693">
    <property type="entry name" value="ATP SYNTHASE GAMMA CHAIN"/>
    <property type="match status" value="1"/>
</dbReference>
<evidence type="ECO:0000313" key="13">
    <source>
        <dbReference type="Proteomes" id="UP000245699"/>
    </source>
</evidence>
<evidence type="ECO:0000256" key="10">
    <source>
        <dbReference type="ARBA" id="ARBA00023310"/>
    </source>
</evidence>
<accession>A0A2T9YUQ6</accession>
<evidence type="ECO:0000256" key="8">
    <source>
        <dbReference type="ARBA" id="ARBA00023136"/>
    </source>
</evidence>
<dbReference type="PANTHER" id="PTHR11693:SF22">
    <property type="entry name" value="ATP SYNTHASE SUBUNIT GAMMA, MITOCHONDRIAL"/>
    <property type="match status" value="1"/>
</dbReference>
<dbReference type="AlphaFoldDB" id="A0A2T9YUQ6"/>
<evidence type="ECO:0000256" key="4">
    <source>
        <dbReference type="ARBA" id="ARBA00022781"/>
    </source>
</evidence>
<evidence type="ECO:0000256" key="9">
    <source>
        <dbReference type="ARBA" id="ARBA00023196"/>
    </source>
</evidence>
<dbReference type="STRING" id="61424.A0A2T9YUQ6"/>
<dbReference type="OrthoDB" id="239812at2759"/>
<dbReference type="NCBIfam" id="TIGR01146">
    <property type="entry name" value="ATPsyn_F1gamma"/>
    <property type="match status" value="1"/>
</dbReference>
<keyword evidence="7" id="KW-0496">Mitochondrion</keyword>
<dbReference type="FunFam" id="3.40.1380.10:FF:000003">
    <property type="entry name" value="ATP synthase subunit gamma"/>
    <property type="match status" value="1"/>
</dbReference>
<dbReference type="GO" id="GO:0005743">
    <property type="term" value="C:mitochondrial inner membrane"/>
    <property type="evidence" value="ECO:0007669"/>
    <property type="project" value="UniProtKB-SubCell"/>
</dbReference>
<evidence type="ECO:0000256" key="1">
    <source>
        <dbReference type="ARBA" id="ARBA00004637"/>
    </source>
</evidence>
<comment type="similarity">
    <text evidence="2 11">Belongs to the ATPase gamma chain family.</text>
</comment>
<keyword evidence="10 11" id="KW-0066">ATP synthesis</keyword>
<evidence type="ECO:0000256" key="5">
    <source>
        <dbReference type="ARBA" id="ARBA00022792"/>
    </source>
</evidence>
<dbReference type="Pfam" id="PF00231">
    <property type="entry name" value="ATP-synt"/>
    <property type="match status" value="1"/>
</dbReference>
<dbReference type="PIRSF" id="PIRSF039089">
    <property type="entry name" value="ATP_synthase_gamma"/>
    <property type="match status" value="1"/>
</dbReference>
<gene>
    <name evidence="12" type="ORF">BB559_002536</name>
</gene>
<dbReference type="Gene3D" id="3.40.1380.10">
    <property type="match status" value="1"/>
</dbReference>
<dbReference type="Proteomes" id="UP000245699">
    <property type="component" value="Unassembled WGS sequence"/>
</dbReference>
<keyword evidence="4 11" id="KW-0375">Hydrogen ion transport</keyword>
<dbReference type="CDD" id="cd12151">
    <property type="entry name" value="F1-ATPase_gamma"/>
    <property type="match status" value="1"/>
</dbReference>
<keyword evidence="6 11" id="KW-0406">Ion transport</keyword>
<dbReference type="InterPro" id="IPR035968">
    <property type="entry name" value="ATP_synth_F1_ATPase_gsu"/>
</dbReference>
<keyword evidence="3 11" id="KW-0813">Transport</keyword>
<dbReference type="EMBL" id="MBFT01000161">
    <property type="protein sequence ID" value="PVU96026.1"/>
    <property type="molecule type" value="Genomic_DNA"/>
</dbReference>
<name>A0A2T9YUQ6_9FUNG</name>
<dbReference type="PRINTS" id="PR00126">
    <property type="entry name" value="ATPASEGAMMA"/>
</dbReference>
<evidence type="ECO:0000256" key="2">
    <source>
        <dbReference type="ARBA" id="ARBA00007681"/>
    </source>
</evidence>
<comment type="caution">
    <text evidence="12">The sequence shown here is derived from an EMBL/GenBank/DDBJ whole genome shotgun (WGS) entry which is preliminary data.</text>
</comment>
<evidence type="ECO:0000313" key="12">
    <source>
        <dbReference type="EMBL" id="PVU96026.1"/>
    </source>
</evidence>
<organism evidence="12 13">
    <name type="scientific">Furculomyces boomerangus</name>
    <dbReference type="NCBI Taxonomy" id="61424"/>
    <lineage>
        <taxon>Eukaryota</taxon>
        <taxon>Fungi</taxon>
        <taxon>Fungi incertae sedis</taxon>
        <taxon>Zoopagomycota</taxon>
        <taxon>Kickxellomycotina</taxon>
        <taxon>Harpellomycetes</taxon>
        <taxon>Harpellales</taxon>
        <taxon>Harpellaceae</taxon>
        <taxon>Furculomyces</taxon>
    </lineage>
</organism>
<keyword evidence="8" id="KW-0472">Membrane</keyword>
<evidence type="ECO:0000256" key="3">
    <source>
        <dbReference type="ARBA" id="ARBA00022448"/>
    </source>
</evidence>
<proteinExistence type="inferred from homology"/>
<dbReference type="GO" id="GO:0046933">
    <property type="term" value="F:proton-transporting ATP synthase activity, rotational mechanism"/>
    <property type="evidence" value="ECO:0007669"/>
    <property type="project" value="InterPro"/>
</dbReference>
<protein>
    <recommendedName>
        <fullName evidence="11">ATP synthase subunit gamma</fullName>
    </recommendedName>
</protein>
<dbReference type="GO" id="GO:0045259">
    <property type="term" value="C:proton-transporting ATP synthase complex"/>
    <property type="evidence" value="ECO:0007669"/>
    <property type="project" value="UniProtKB-KW"/>
</dbReference>
<keyword evidence="5" id="KW-0999">Mitochondrion inner membrane</keyword>
<keyword evidence="9 11" id="KW-0139">CF(1)</keyword>
<comment type="subcellular location">
    <subcellularLocation>
        <location evidence="1">Mitochondrion inner membrane</location>
        <topology evidence="1">Peripheral membrane protein</topology>
    </subcellularLocation>
</comment>
<evidence type="ECO:0000256" key="6">
    <source>
        <dbReference type="ARBA" id="ARBA00023065"/>
    </source>
</evidence>